<dbReference type="AlphaFoldDB" id="A0A4Y9JE86"/>
<evidence type="ECO:0000313" key="1">
    <source>
        <dbReference type="EMBL" id="TFU98155.1"/>
    </source>
</evidence>
<reference evidence="1 2" key="1">
    <citation type="submission" date="2019-03" db="EMBL/GenBank/DDBJ databases">
        <title>Diversity of the mouse oral microbiome.</title>
        <authorList>
            <person name="Joseph S."/>
            <person name="Aduse-Opoku J."/>
            <person name="Curtis M."/>
            <person name="Wade W."/>
            <person name="Hashim A."/>
        </authorList>
    </citation>
    <scope>NUCLEOTIDE SEQUENCE [LARGE SCALE GENOMIC DNA]</scope>
    <source>
        <strain evidence="1 2">WM131</strain>
    </source>
</reference>
<organism evidence="1 2">
    <name type="scientific">Streptococcus cuniculi</name>
    <dbReference type="NCBI Taxonomy" id="1432788"/>
    <lineage>
        <taxon>Bacteria</taxon>
        <taxon>Bacillati</taxon>
        <taxon>Bacillota</taxon>
        <taxon>Bacilli</taxon>
        <taxon>Lactobacillales</taxon>
        <taxon>Streptococcaceae</taxon>
        <taxon>Streptococcus</taxon>
    </lineage>
</organism>
<proteinExistence type="predicted"/>
<evidence type="ECO:0000313" key="2">
    <source>
        <dbReference type="Proteomes" id="UP000297253"/>
    </source>
</evidence>
<gene>
    <name evidence="1" type="ORF">E4T82_03860</name>
</gene>
<sequence>MNQEQLLTHFQDMILPYEKRIVGQHFLRQESLIEELIKLTKNEFFSFVSDYPEAGQEWHLLERIFFSQLLGIVEDRTYSSLKPKLLQFSYATIDSIIKLRG</sequence>
<dbReference type="EMBL" id="SPPD01000004">
    <property type="protein sequence ID" value="TFU98155.1"/>
    <property type="molecule type" value="Genomic_DNA"/>
</dbReference>
<protein>
    <submittedName>
        <fullName evidence="1">Uncharacterized protein</fullName>
    </submittedName>
</protein>
<accession>A0A4Y9JE86</accession>
<dbReference type="RefSeq" id="WP_135181562.1">
    <property type="nucleotide sequence ID" value="NZ_JADGKZ010000004.1"/>
</dbReference>
<name>A0A4Y9JE86_9STRE</name>
<dbReference type="Proteomes" id="UP000297253">
    <property type="component" value="Unassembled WGS sequence"/>
</dbReference>
<comment type="caution">
    <text evidence="1">The sequence shown here is derived from an EMBL/GenBank/DDBJ whole genome shotgun (WGS) entry which is preliminary data.</text>
</comment>